<evidence type="ECO:0000313" key="2">
    <source>
        <dbReference type="WBParaSite" id="nRc.2.0.1.t36031-RA"/>
    </source>
</evidence>
<proteinExistence type="predicted"/>
<protein>
    <submittedName>
        <fullName evidence="2">Uncharacterized protein</fullName>
    </submittedName>
</protein>
<evidence type="ECO:0000313" key="1">
    <source>
        <dbReference type="Proteomes" id="UP000887565"/>
    </source>
</evidence>
<reference evidence="2" key="1">
    <citation type="submission" date="2022-11" db="UniProtKB">
        <authorList>
            <consortium name="WormBaseParasite"/>
        </authorList>
    </citation>
    <scope>IDENTIFICATION</scope>
</reference>
<keyword evidence="1" id="KW-1185">Reference proteome</keyword>
<sequence length="74" mass="8481">MADAYTDGGHEICIFRVGFLTIKRDMDEKIHILIFPVSKEFWWFKGEAMPKPKLGLGLGLNLGYFSYNHTSKTV</sequence>
<accession>A0A915KD88</accession>
<name>A0A915KD88_ROMCU</name>
<dbReference type="AlphaFoldDB" id="A0A915KD88"/>
<organism evidence="1 2">
    <name type="scientific">Romanomermis culicivorax</name>
    <name type="common">Nematode worm</name>
    <dbReference type="NCBI Taxonomy" id="13658"/>
    <lineage>
        <taxon>Eukaryota</taxon>
        <taxon>Metazoa</taxon>
        <taxon>Ecdysozoa</taxon>
        <taxon>Nematoda</taxon>
        <taxon>Enoplea</taxon>
        <taxon>Dorylaimia</taxon>
        <taxon>Mermithida</taxon>
        <taxon>Mermithoidea</taxon>
        <taxon>Mermithidae</taxon>
        <taxon>Romanomermis</taxon>
    </lineage>
</organism>
<dbReference type="WBParaSite" id="nRc.2.0.1.t36031-RA">
    <property type="protein sequence ID" value="nRc.2.0.1.t36031-RA"/>
    <property type="gene ID" value="nRc.2.0.1.g36031"/>
</dbReference>
<dbReference type="Proteomes" id="UP000887565">
    <property type="component" value="Unplaced"/>
</dbReference>